<keyword evidence="3" id="KW-1185">Reference proteome</keyword>
<protein>
    <recommendedName>
        <fullName evidence="4">Scaffolding protein</fullName>
    </recommendedName>
</protein>
<evidence type="ECO:0000313" key="3">
    <source>
        <dbReference type="Proteomes" id="UP001138921"/>
    </source>
</evidence>
<dbReference type="EMBL" id="JAFLWW010000001">
    <property type="protein sequence ID" value="MBT1154427.1"/>
    <property type="molecule type" value="Genomic_DNA"/>
</dbReference>
<feature type="compositionally biased region" description="Basic and acidic residues" evidence="1">
    <location>
        <begin position="80"/>
        <end position="90"/>
    </location>
</feature>
<feature type="region of interest" description="Disordered" evidence="1">
    <location>
        <begin position="232"/>
        <end position="251"/>
    </location>
</feature>
<reference evidence="2" key="2">
    <citation type="submission" date="2021-03" db="EMBL/GenBank/DDBJ databases">
        <authorList>
            <person name="Artuso I."/>
            <person name="Turrini P."/>
            <person name="Pirolo M."/>
            <person name="Lugli G.A."/>
            <person name="Ventura M."/>
            <person name="Visca P."/>
        </authorList>
    </citation>
    <scope>NUCLEOTIDE SEQUENCE</scope>
    <source>
        <strain evidence="2">LMG 26462</strain>
    </source>
</reference>
<evidence type="ECO:0008006" key="4">
    <source>
        <dbReference type="Google" id="ProtNLM"/>
    </source>
</evidence>
<name>A0A9X1D207_9HYPH</name>
<dbReference type="InterPro" id="IPR008768">
    <property type="entry name" value="Gp9-like"/>
</dbReference>
<accession>A0A9X1D207</accession>
<dbReference type="Pfam" id="PF05396">
    <property type="entry name" value="Phage_T7_Capsid"/>
    <property type="match status" value="1"/>
</dbReference>
<dbReference type="Proteomes" id="UP001138921">
    <property type="component" value="Unassembled WGS sequence"/>
</dbReference>
<sequence>MANAETVTINTGDEGSKGPSIEDSYKALVEEGLIAPEGDTPGDEAKPNAQGGAAEDADPGSNEERPDWLPAKYKTVEAFLKSHEELERKLGSGKTDEEEPREPQANQPTAEERAAAEEATKKAGLDLRTISVEYQKDGKLSDDTYTKLEAAGYPKEMVDIYVEGLTNRLQATANAAYEVAGSEQAYGEMIDWAIANLDDAEQGAFDKAVNSNNKATALMAIRGLKARMDAAVKAEASEEPEETVGKGGKTSGNAYASLDDYMADLNDPRYDTNATFRNQVMAKLARSNVM</sequence>
<evidence type="ECO:0000256" key="1">
    <source>
        <dbReference type="SAM" id="MobiDB-lite"/>
    </source>
</evidence>
<proteinExistence type="predicted"/>
<feature type="compositionally biased region" description="Polar residues" evidence="1">
    <location>
        <begin position="1"/>
        <end position="13"/>
    </location>
</feature>
<organism evidence="2 3">
    <name type="scientific">Aminobacter anthyllidis</name>
    <dbReference type="NCBI Taxonomy" id="1035067"/>
    <lineage>
        <taxon>Bacteria</taxon>
        <taxon>Pseudomonadati</taxon>
        <taxon>Pseudomonadota</taxon>
        <taxon>Alphaproteobacteria</taxon>
        <taxon>Hyphomicrobiales</taxon>
        <taxon>Phyllobacteriaceae</taxon>
        <taxon>Aminobacter</taxon>
    </lineage>
</organism>
<dbReference type="RefSeq" id="WP_214385633.1">
    <property type="nucleotide sequence ID" value="NZ_JAFLWW010000001.1"/>
</dbReference>
<feature type="compositionally biased region" description="Basic and acidic residues" evidence="1">
    <location>
        <begin position="110"/>
        <end position="122"/>
    </location>
</feature>
<dbReference type="AlphaFoldDB" id="A0A9X1D207"/>
<gene>
    <name evidence="2" type="ORF">J1C56_02360</name>
</gene>
<evidence type="ECO:0000313" key="2">
    <source>
        <dbReference type="EMBL" id="MBT1154427.1"/>
    </source>
</evidence>
<comment type="caution">
    <text evidence="2">The sequence shown here is derived from an EMBL/GenBank/DDBJ whole genome shotgun (WGS) entry which is preliminary data.</text>
</comment>
<reference evidence="2" key="1">
    <citation type="journal article" date="2021" name="Microorganisms">
        <title>Phylogenomic Reconstruction and Metabolic Potential of the Genus Aminobacter.</title>
        <authorList>
            <person name="Artuso I."/>
            <person name="Turrini P."/>
            <person name="Pirolo M."/>
            <person name="Lugli G.A."/>
            <person name="Ventura M."/>
            <person name="Visca P."/>
        </authorList>
    </citation>
    <scope>NUCLEOTIDE SEQUENCE</scope>
    <source>
        <strain evidence="2">LMG 26462</strain>
    </source>
</reference>
<feature type="region of interest" description="Disordered" evidence="1">
    <location>
        <begin position="1"/>
        <end position="122"/>
    </location>
</feature>